<proteinExistence type="inferred from homology"/>
<evidence type="ECO:0000256" key="5">
    <source>
        <dbReference type="PROSITE-ProRule" id="PRU01023"/>
    </source>
</evidence>
<dbReference type="InterPro" id="IPR001678">
    <property type="entry name" value="MeTrfase_RsmB-F_NOP2_dom"/>
</dbReference>
<dbReference type="EMBL" id="NTJD01000004">
    <property type="protein sequence ID" value="PCD76939.1"/>
    <property type="molecule type" value="Genomic_DNA"/>
</dbReference>
<name>A0A2A4CS11_9RHOB</name>
<dbReference type="GO" id="GO:0003723">
    <property type="term" value="F:RNA binding"/>
    <property type="evidence" value="ECO:0007669"/>
    <property type="project" value="UniProtKB-UniRule"/>
</dbReference>
<dbReference type="Pfam" id="PF01189">
    <property type="entry name" value="Methyltr_RsmB-F"/>
    <property type="match status" value="1"/>
</dbReference>
<sequence length="390" mass="41361">MTPAARLSAAIEILDRVLAGAPAERELTNWARANRFAGSGDRAAIRDHVYDVLRCRGSFAALGGALTGRGLMLGLLRAQGVAPEGLFTGERFAPAPLSEAELAAQSAPVSADLDSADWPEWMRPCLLAELGGDYPAVSAAMRARAPVWLRVNTLRATRAEAQQNLKAEGFTTRAHATVATALEATQGARKIQSSAAYRDGLIELQDASSQAAIAALTEALPAPQGTVLDYCAGGGGKALALAAAWPQARILAHDVDAARMRDIAPRAERAGLRIETRAPGRPGGDHALVVVDAPCSGSGTWRRTPEAKWRLTQERLDALVALQAEILRKAAALVAPGGALAYMTCSLFEVENRLQINEFGASEGWIARFDQRWLPGPDGDGFYLALLDRA</sequence>
<dbReference type="OrthoDB" id="9810297at2"/>
<keyword evidence="8" id="KW-1185">Reference proteome</keyword>
<dbReference type="AlphaFoldDB" id="A0A2A4CS11"/>
<dbReference type="PANTHER" id="PTHR22807">
    <property type="entry name" value="NOP2 YEAST -RELATED NOL1/NOP2/FMU SUN DOMAIN-CONTAINING"/>
    <property type="match status" value="1"/>
</dbReference>
<keyword evidence="4 5" id="KW-0694">RNA-binding</keyword>
<dbReference type="InterPro" id="IPR023267">
    <property type="entry name" value="RCMT"/>
</dbReference>
<dbReference type="InterPro" id="IPR054728">
    <property type="entry name" value="RsmB-like_ferredoxin"/>
</dbReference>
<comment type="caution">
    <text evidence="7">The sequence shown here is derived from an EMBL/GenBank/DDBJ whole genome shotgun (WGS) entry which is preliminary data.</text>
</comment>
<feature type="binding site" evidence="5">
    <location>
        <position position="254"/>
    </location>
    <ligand>
        <name>S-adenosyl-L-methionine</name>
        <dbReference type="ChEBI" id="CHEBI:59789"/>
    </ligand>
</feature>
<comment type="similarity">
    <text evidence="5">Belongs to the class I-like SAM-binding methyltransferase superfamily. RsmB/NOP family.</text>
</comment>
<dbReference type="PANTHER" id="PTHR22807:SF53">
    <property type="entry name" value="RIBOSOMAL RNA SMALL SUBUNIT METHYLTRANSFERASE B-RELATED"/>
    <property type="match status" value="1"/>
</dbReference>
<gene>
    <name evidence="7" type="ORF">CLN94_07575</name>
</gene>
<dbReference type="PRINTS" id="PR02008">
    <property type="entry name" value="RCMTFAMILY"/>
</dbReference>
<evidence type="ECO:0000259" key="6">
    <source>
        <dbReference type="PROSITE" id="PS51686"/>
    </source>
</evidence>
<reference evidence="7 8" key="1">
    <citation type="submission" date="2017-09" db="EMBL/GenBank/DDBJ databases">
        <title>A multilocus sequence analysis scheme for characterization of bacteria in the genus Thioclava.</title>
        <authorList>
            <person name="Liu Y."/>
            <person name="Shao Z."/>
        </authorList>
    </citation>
    <scope>NUCLEOTIDE SEQUENCE [LARGE SCALE GENOMIC DNA]</scope>
    <source>
        <strain evidence="7 8">CAU 1312</strain>
    </source>
</reference>
<dbReference type="Gene3D" id="3.40.50.150">
    <property type="entry name" value="Vaccinia Virus protein VP39"/>
    <property type="match status" value="1"/>
</dbReference>
<organism evidence="7 8">
    <name type="scientific">Pseudothioclava arenosa</name>
    <dbReference type="NCBI Taxonomy" id="1795308"/>
    <lineage>
        <taxon>Bacteria</taxon>
        <taxon>Pseudomonadati</taxon>
        <taxon>Pseudomonadota</taxon>
        <taxon>Alphaproteobacteria</taxon>
        <taxon>Rhodobacterales</taxon>
        <taxon>Paracoccaceae</taxon>
        <taxon>Pseudothioclava</taxon>
    </lineage>
</organism>
<keyword evidence="3 5" id="KW-0949">S-adenosyl-L-methionine</keyword>
<comment type="caution">
    <text evidence="5">Lacks conserved residue(s) required for the propagation of feature annotation.</text>
</comment>
<dbReference type="RefSeq" id="WP_096432759.1">
    <property type="nucleotide sequence ID" value="NZ_NTJD01000004.1"/>
</dbReference>
<evidence type="ECO:0000256" key="3">
    <source>
        <dbReference type="ARBA" id="ARBA00022691"/>
    </source>
</evidence>
<dbReference type="InterPro" id="IPR049560">
    <property type="entry name" value="MeTrfase_RsmB-F_NOP2_cat"/>
</dbReference>
<feature type="binding site" evidence="5">
    <location>
        <position position="292"/>
    </location>
    <ligand>
        <name>S-adenosyl-L-methionine</name>
        <dbReference type="ChEBI" id="CHEBI:59789"/>
    </ligand>
</feature>
<protein>
    <submittedName>
        <fullName evidence="7">SAM-dependent methyltransferase</fullName>
    </submittedName>
</protein>
<dbReference type="Proteomes" id="UP000243507">
    <property type="component" value="Unassembled WGS sequence"/>
</dbReference>
<keyword evidence="2 5" id="KW-0808">Transferase</keyword>
<dbReference type="GO" id="GO:0008173">
    <property type="term" value="F:RNA methyltransferase activity"/>
    <property type="evidence" value="ECO:0007669"/>
    <property type="project" value="InterPro"/>
</dbReference>
<keyword evidence="1 5" id="KW-0489">Methyltransferase</keyword>
<dbReference type="PROSITE" id="PS51686">
    <property type="entry name" value="SAM_MT_RSMB_NOP"/>
    <property type="match status" value="1"/>
</dbReference>
<accession>A0A2A4CS11</accession>
<evidence type="ECO:0000256" key="2">
    <source>
        <dbReference type="ARBA" id="ARBA00022679"/>
    </source>
</evidence>
<evidence type="ECO:0000313" key="7">
    <source>
        <dbReference type="EMBL" id="PCD76939.1"/>
    </source>
</evidence>
<evidence type="ECO:0000313" key="8">
    <source>
        <dbReference type="Proteomes" id="UP000243507"/>
    </source>
</evidence>
<feature type="domain" description="SAM-dependent MTase RsmB/NOP-type" evidence="6">
    <location>
        <begin position="137"/>
        <end position="390"/>
    </location>
</feature>
<dbReference type="InterPro" id="IPR029063">
    <property type="entry name" value="SAM-dependent_MTases_sf"/>
</dbReference>
<dbReference type="SUPFAM" id="SSF53335">
    <property type="entry name" value="S-adenosyl-L-methionine-dependent methyltransferases"/>
    <property type="match status" value="1"/>
</dbReference>
<dbReference type="GO" id="GO:0001510">
    <property type="term" value="P:RNA methylation"/>
    <property type="evidence" value="ECO:0007669"/>
    <property type="project" value="InterPro"/>
</dbReference>
<dbReference type="Pfam" id="PF22458">
    <property type="entry name" value="RsmF-B_ferredox"/>
    <property type="match status" value="1"/>
</dbReference>
<evidence type="ECO:0000256" key="4">
    <source>
        <dbReference type="ARBA" id="ARBA00022884"/>
    </source>
</evidence>
<evidence type="ECO:0000256" key="1">
    <source>
        <dbReference type="ARBA" id="ARBA00022603"/>
    </source>
</evidence>
<feature type="active site" description="Nucleophile" evidence="5">
    <location>
        <position position="345"/>
    </location>
</feature>